<dbReference type="AlphaFoldDB" id="Q82VZ1"/>
<dbReference type="GO" id="GO:0052689">
    <property type="term" value="F:carboxylic ester hydrolase activity"/>
    <property type="evidence" value="ECO:0007669"/>
    <property type="project" value="UniProtKB-KW"/>
</dbReference>
<dbReference type="KEGG" id="neu:NE0908"/>
<evidence type="ECO:0000256" key="2">
    <source>
        <dbReference type="ARBA" id="ARBA00012479"/>
    </source>
</evidence>
<comment type="catalytic activity">
    <reaction evidence="5 8">
        <text>S-formylglutathione + H2O = formate + glutathione + H(+)</text>
        <dbReference type="Rhea" id="RHEA:14961"/>
        <dbReference type="ChEBI" id="CHEBI:15377"/>
        <dbReference type="ChEBI" id="CHEBI:15378"/>
        <dbReference type="ChEBI" id="CHEBI:15740"/>
        <dbReference type="ChEBI" id="CHEBI:57688"/>
        <dbReference type="ChEBI" id="CHEBI:57925"/>
        <dbReference type="EC" id="3.1.2.12"/>
    </reaction>
</comment>
<dbReference type="NCBIfam" id="TIGR02821">
    <property type="entry name" value="fghA_ester_D"/>
    <property type="match status" value="1"/>
</dbReference>
<dbReference type="EMBL" id="AL954747">
    <property type="protein sequence ID" value="CAD84819.1"/>
    <property type="molecule type" value="Genomic_DNA"/>
</dbReference>
<dbReference type="GO" id="GO:0046294">
    <property type="term" value="P:formaldehyde catabolic process"/>
    <property type="evidence" value="ECO:0007669"/>
    <property type="project" value="InterPro"/>
</dbReference>
<dbReference type="Pfam" id="PF00756">
    <property type="entry name" value="Esterase"/>
    <property type="match status" value="1"/>
</dbReference>
<dbReference type="InterPro" id="IPR014186">
    <property type="entry name" value="S-formylglutathione_hydrol"/>
</dbReference>
<keyword evidence="3 8" id="KW-0719">Serine esterase</keyword>
<dbReference type="FunFam" id="3.40.50.1820:FF:000002">
    <property type="entry name" value="S-formylglutathione hydrolase"/>
    <property type="match status" value="1"/>
</dbReference>
<organism evidence="9 10">
    <name type="scientific">Nitrosomonas europaea (strain ATCC 19718 / CIP 103999 / KCTC 2705 / NBRC 14298)</name>
    <dbReference type="NCBI Taxonomy" id="228410"/>
    <lineage>
        <taxon>Bacteria</taxon>
        <taxon>Pseudomonadati</taxon>
        <taxon>Pseudomonadota</taxon>
        <taxon>Betaproteobacteria</taxon>
        <taxon>Nitrosomonadales</taxon>
        <taxon>Nitrosomonadaceae</taxon>
        <taxon>Nitrosomonas</taxon>
    </lineage>
</organism>
<dbReference type="InterPro" id="IPR029058">
    <property type="entry name" value="AB_hydrolase_fold"/>
</dbReference>
<dbReference type="ESTHER" id="niteu-NE0908">
    <property type="family name" value="A85-EsteraseD-FGH"/>
</dbReference>
<dbReference type="PANTHER" id="PTHR10061:SF0">
    <property type="entry name" value="S-FORMYLGLUTATHIONE HYDROLASE"/>
    <property type="match status" value="1"/>
</dbReference>
<gene>
    <name evidence="9" type="ordered locus">NE0908</name>
</gene>
<comment type="similarity">
    <text evidence="1 8">Belongs to the esterase D family.</text>
</comment>
<name>Q82VZ1_NITEU</name>
<evidence type="ECO:0000313" key="10">
    <source>
        <dbReference type="Proteomes" id="UP000001416"/>
    </source>
</evidence>
<evidence type="ECO:0000313" key="9">
    <source>
        <dbReference type="EMBL" id="CAD84819.1"/>
    </source>
</evidence>
<feature type="active site" description="Charge relay system" evidence="7">
    <location>
        <position position="158"/>
    </location>
</feature>
<evidence type="ECO:0000256" key="6">
    <source>
        <dbReference type="NCBIfam" id="TIGR02821"/>
    </source>
</evidence>
<reference evidence="9 10" key="1">
    <citation type="journal article" date="2003" name="J. Bacteriol.">
        <title>Complete genome sequence of the ammonia-oxidizing bacterium and obligate chemolithoautotroph Nitrosomonas europaea.</title>
        <authorList>
            <person name="Chain P."/>
            <person name="Lamerdin J."/>
            <person name="Larimer F."/>
            <person name="Regala W."/>
            <person name="Land M."/>
            <person name="Hauser L."/>
            <person name="Hooper A."/>
            <person name="Klotz M."/>
            <person name="Norton J."/>
            <person name="Sayavedra-Soto L."/>
            <person name="Arciero D."/>
            <person name="Hommes N."/>
            <person name="Whittaker M."/>
            <person name="Arp D."/>
        </authorList>
    </citation>
    <scope>NUCLEOTIDE SEQUENCE [LARGE SCALE GENOMIC DNA]</scope>
    <source>
        <strain evidence="10">ATCC 19718 / CIP 103999 / KCTC 2705 / NBRC 14298</strain>
    </source>
</reference>
<dbReference type="STRING" id="228410.NE0908"/>
<dbReference type="EC" id="3.1.2.12" evidence="2 6"/>
<evidence type="ECO:0000256" key="5">
    <source>
        <dbReference type="ARBA" id="ARBA00047590"/>
    </source>
</evidence>
<dbReference type="SUPFAM" id="SSF53474">
    <property type="entry name" value="alpha/beta-Hydrolases"/>
    <property type="match status" value="1"/>
</dbReference>
<feature type="active site" description="Charge relay system" evidence="7">
    <location>
        <position position="267"/>
    </location>
</feature>
<comment type="function">
    <text evidence="8">Serine hydrolase involved in the detoxification of formaldehyde.</text>
</comment>
<dbReference type="PANTHER" id="PTHR10061">
    <property type="entry name" value="S-FORMYLGLUTATHIONE HYDROLASE"/>
    <property type="match status" value="1"/>
</dbReference>
<dbReference type="InterPro" id="IPR000801">
    <property type="entry name" value="Esterase-like"/>
</dbReference>
<dbReference type="Gene3D" id="3.40.50.1820">
    <property type="entry name" value="alpha/beta hydrolase"/>
    <property type="match status" value="1"/>
</dbReference>
<evidence type="ECO:0000256" key="4">
    <source>
        <dbReference type="ARBA" id="ARBA00022801"/>
    </source>
</evidence>
<keyword evidence="4 8" id="KW-0378">Hydrolase</keyword>
<sequence length="292" mass="32891">MAGTMTVKLETRNQHRCFDGVQSYYQHHSEIIGLPMRFSVYEPPQVQEAGGQRLPVLFFLAGLTCTEETFMIKAGAQRYAAELGLILVSMDTSPRNTGIPGEADDWEFGTGAGFYLDATESPWSRYFHMESYVTRELYDIILDRFPVDPERVGIFGHSMGGHGALTLALRHPGHYRSVSAFAPIAAPTQCLWGQKAFSRYLGESPANWRKHDATALIESGCRLPIPLIDQGLNDPFLKDQLHPGYFEAACQQAGQSVILRRHAGYDHSYFFISTFIEDHLRHHYTWLTSNGQ</sequence>
<evidence type="ECO:0000256" key="7">
    <source>
        <dbReference type="PIRSR" id="PIRSR614186-1"/>
    </source>
</evidence>
<dbReference type="Proteomes" id="UP000001416">
    <property type="component" value="Chromosome"/>
</dbReference>
<accession>Q82VZ1</accession>
<keyword evidence="10" id="KW-1185">Reference proteome</keyword>
<protein>
    <recommendedName>
        <fullName evidence="2 6">S-formylglutathione hydrolase</fullName>
        <ecNumber evidence="2 6">3.1.2.12</ecNumber>
    </recommendedName>
</protein>
<dbReference type="HOGENOM" id="CLU_056472_0_0_4"/>
<evidence type="ECO:0000256" key="1">
    <source>
        <dbReference type="ARBA" id="ARBA00005622"/>
    </source>
</evidence>
<evidence type="ECO:0000256" key="8">
    <source>
        <dbReference type="RuleBase" id="RU363068"/>
    </source>
</evidence>
<evidence type="ECO:0000256" key="3">
    <source>
        <dbReference type="ARBA" id="ARBA00022487"/>
    </source>
</evidence>
<proteinExistence type="inferred from homology"/>
<feature type="active site" description="Charge relay system" evidence="7">
    <location>
        <position position="234"/>
    </location>
</feature>
<dbReference type="GO" id="GO:0005829">
    <property type="term" value="C:cytosol"/>
    <property type="evidence" value="ECO:0007669"/>
    <property type="project" value="TreeGrafter"/>
</dbReference>
<dbReference type="PhylomeDB" id="Q82VZ1"/>
<dbReference type="eggNOG" id="COG0627">
    <property type="taxonomic scope" value="Bacteria"/>
</dbReference>
<dbReference type="GO" id="GO:0018738">
    <property type="term" value="F:S-formylglutathione hydrolase activity"/>
    <property type="evidence" value="ECO:0007669"/>
    <property type="project" value="UniProtKB-UniRule"/>
</dbReference>